<reference evidence="3 4" key="1">
    <citation type="submission" date="2016-10" db="EMBL/GenBank/DDBJ databases">
        <authorList>
            <person name="de Groot N.N."/>
        </authorList>
    </citation>
    <scope>NUCLEOTIDE SEQUENCE [LARGE SCALE GENOMIC DNA]</scope>
    <source>
        <strain evidence="3 4">BS3655</strain>
    </source>
</reference>
<dbReference type="Gene3D" id="3.40.50.300">
    <property type="entry name" value="P-loop containing nucleotide triphosphate hydrolases"/>
    <property type="match status" value="2"/>
</dbReference>
<proteinExistence type="predicted"/>
<dbReference type="RefSeq" id="WP_083383338.1">
    <property type="nucleotide sequence ID" value="NZ_FNTF01000002.1"/>
</dbReference>
<dbReference type="SUPFAM" id="SSF52540">
    <property type="entry name" value="P-loop containing nucleoside triphosphate hydrolases"/>
    <property type="match status" value="1"/>
</dbReference>
<feature type="region of interest" description="Disordered" evidence="1">
    <location>
        <begin position="594"/>
        <end position="641"/>
    </location>
</feature>
<organism evidence="3 4">
    <name type="scientific">Pseudomonas frederiksbergensis</name>
    <dbReference type="NCBI Taxonomy" id="104087"/>
    <lineage>
        <taxon>Bacteria</taxon>
        <taxon>Pseudomonadati</taxon>
        <taxon>Pseudomonadota</taxon>
        <taxon>Gammaproteobacteria</taxon>
        <taxon>Pseudomonadales</taxon>
        <taxon>Pseudomonadaceae</taxon>
        <taxon>Pseudomonas</taxon>
    </lineage>
</organism>
<evidence type="ECO:0000313" key="3">
    <source>
        <dbReference type="EMBL" id="SEC37580.1"/>
    </source>
</evidence>
<evidence type="ECO:0000259" key="2">
    <source>
        <dbReference type="Pfam" id="PF01935"/>
    </source>
</evidence>
<name>A0A1H4S089_9PSED</name>
<dbReference type="Proteomes" id="UP000183114">
    <property type="component" value="Unassembled WGS sequence"/>
</dbReference>
<dbReference type="EMBL" id="FNTF01000002">
    <property type="protein sequence ID" value="SEC37580.1"/>
    <property type="molecule type" value="Genomic_DNA"/>
</dbReference>
<feature type="compositionally biased region" description="Polar residues" evidence="1">
    <location>
        <begin position="626"/>
        <end position="641"/>
    </location>
</feature>
<accession>A0A1H4S089</accession>
<dbReference type="CDD" id="cd01127">
    <property type="entry name" value="TrwB_TraG_TraD_VirD4"/>
    <property type="match status" value="1"/>
</dbReference>
<dbReference type="PANTHER" id="PTHR42957">
    <property type="entry name" value="HELICASE MJ1565-RELATED"/>
    <property type="match status" value="1"/>
</dbReference>
<dbReference type="AlphaFoldDB" id="A0A1H4S089"/>
<dbReference type="Pfam" id="PF01935">
    <property type="entry name" value="DUF87"/>
    <property type="match status" value="1"/>
</dbReference>
<sequence length="641" mass="69406">MLRDPTFIGTVQDVHGATITVELSNDTVTGLGFVHGEGYRIGQIGSFVRIPLGFVDLYGVVSQVGAGAAPSGEQDKKIYGNRWVTVQMVGEGQRGGKFERGISQHPTIEDRVHIVTEADLLAIYGAGEPQDFVSVGHLASAESIPSLININKLVTRHSAVVGTTGSGKSTTVAGLLSALSDSERYPSARIVVLDIHGEYSRALSDKASVFSISGDIARARSSLYIPFWALSFEEFTTLAFGKLSDTHSSSVADFVVQLKKESLVSQPRNGVDISQVTVDTPTPFCLHKLWFELHKREHLTLIPRPGGATDEVDPAYVLDALGTPVELGDAMSVTPPLYRTVKTTGPANERVQLSRDAIGMKQPLAGLASKLRDPRLAFIFNPGDWLPNIDGRTASDLDMVLQSWIGGPTPITILDLSGIPSSILNDLIGALLRVLYDAIFWSRNLPEGGRERPLLLVLEEAHTYLSKENSGMAAAAVRKIAKEGRKYGVGMMIVSQRPSEIDSTILSQCGTIFALRLSNEVDRGHISSAASDNLKGLFDMLPVLRTGEAIIVGEAVSLPVRTLITPPPPNRRPDSVDPKVVVRSLLDQNQIAYEGPAGWGQRRDPNDYSAMVRQWRKQTPHYEHQSPATNPAADTSNEQGE</sequence>
<evidence type="ECO:0000313" key="4">
    <source>
        <dbReference type="Proteomes" id="UP000183114"/>
    </source>
</evidence>
<dbReference type="InterPro" id="IPR027417">
    <property type="entry name" value="P-loop_NTPase"/>
</dbReference>
<feature type="domain" description="Helicase HerA central" evidence="2">
    <location>
        <begin position="134"/>
        <end position="433"/>
    </location>
</feature>
<protein>
    <recommendedName>
        <fullName evidence="2">Helicase HerA central domain-containing protein</fullName>
    </recommendedName>
</protein>
<dbReference type="InterPro" id="IPR008571">
    <property type="entry name" value="HerA-like"/>
</dbReference>
<evidence type="ECO:0000256" key="1">
    <source>
        <dbReference type="SAM" id="MobiDB-lite"/>
    </source>
</evidence>
<gene>
    <name evidence="3" type="ORF">SAMN04490185_1307</name>
</gene>
<dbReference type="PANTHER" id="PTHR42957:SF1">
    <property type="entry name" value="HELICASE MJ1565-RELATED"/>
    <property type="match status" value="1"/>
</dbReference>
<dbReference type="InterPro" id="IPR002789">
    <property type="entry name" value="HerA_central"/>
</dbReference>